<dbReference type="InterPro" id="IPR036388">
    <property type="entry name" value="WH-like_DNA-bd_sf"/>
</dbReference>
<dbReference type="SUPFAM" id="SSF46894">
    <property type="entry name" value="C-terminal effector domain of the bipartite response regulators"/>
    <property type="match status" value="1"/>
</dbReference>
<evidence type="ECO:0000256" key="1">
    <source>
        <dbReference type="SAM" id="Coils"/>
    </source>
</evidence>
<gene>
    <name evidence="5" type="ORF">KLA_09404</name>
</gene>
<keyword evidence="3" id="KW-0732">Signal</keyword>
<dbReference type="InterPro" id="IPR000792">
    <property type="entry name" value="Tscrpt_reg_LuxR_C"/>
</dbReference>
<name>A0ABN0RNW7_9FLAO</name>
<keyword evidence="2" id="KW-1133">Transmembrane helix</keyword>
<feature type="chain" id="PRO_5045670176" evidence="3">
    <location>
        <begin position="21"/>
        <end position="926"/>
    </location>
</feature>
<dbReference type="PROSITE" id="PS50043">
    <property type="entry name" value="HTH_LUXR_2"/>
    <property type="match status" value="1"/>
</dbReference>
<evidence type="ECO:0000313" key="5">
    <source>
        <dbReference type="EMBL" id="EWH13551.1"/>
    </source>
</evidence>
<dbReference type="Proteomes" id="UP000019275">
    <property type="component" value="Unassembled WGS sequence"/>
</dbReference>
<keyword evidence="2" id="KW-0812">Transmembrane</keyword>
<keyword evidence="6" id="KW-1185">Reference proteome</keyword>
<evidence type="ECO:0000256" key="3">
    <source>
        <dbReference type="SAM" id="SignalP"/>
    </source>
</evidence>
<dbReference type="Pfam" id="PF00196">
    <property type="entry name" value="GerE"/>
    <property type="match status" value="1"/>
</dbReference>
<evidence type="ECO:0000256" key="2">
    <source>
        <dbReference type="SAM" id="Phobius"/>
    </source>
</evidence>
<organism evidence="5 6">
    <name type="scientific">Cellulophaga geojensis KL-A</name>
    <dbReference type="NCBI Taxonomy" id="1328323"/>
    <lineage>
        <taxon>Bacteria</taxon>
        <taxon>Pseudomonadati</taxon>
        <taxon>Bacteroidota</taxon>
        <taxon>Flavobacteriia</taxon>
        <taxon>Flavobacteriales</taxon>
        <taxon>Flavobacteriaceae</taxon>
        <taxon>Cellulophaga</taxon>
    </lineage>
</organism>
<dbReference type="Gene3D" id="1.10.10.10">
    <property type="entry name" value="Winged helix-like DNA-binding domain superfamily/Winged helix DNA-binding domain"/>
    <property type="match status" value="1"/>
</dbReference>
<feature type="transmembrane region" description="Helical" evidence="2">
    <location>
        <begin position="727"/>
        <end position="748"/>
    </location>
</feature>
<feature type="signal peptide" evidence="3">
    <location>
        <begin position="1"/>
        <end position="20"/>
    </location>
</feature>
<dbReference type="SUPFAM" id="SSF69304">
    <property type="entry name" value="Tricorn protease N-terminal domain"/>
    <property type="match status" value="1"/>
</dbReference>
<reference evidence="5 6" key="1">
    <citation type="journal article" date="2014" name="Genome Announc.">
        <title>Draft Genome Sequence of the Carrageenan-Degrading Bacterium Cellulophaga sp. Strain KL-A, Isolated from Decaying Marine Algae.</title>
        <authorList>
            <person name="Shan D."/>
            <person name="Ying J."/>
            <person name="Li X."/>
            <person name="Gao Z."/>
            <person name="Wei G."/>
            <person name="Shao Z."/>
        </authorList>
    </citation>
    <scope>NUCLEOTIDE SEQUENCE [LARGE SCALE GENOMIC DNA]</scope>
    <source>
        <strain evidence="5 6">KL-A</strain>
    </source>
</reference>
<sequence length="926" mass="106578">MLSKKIVFFFPFLLCFISKAQELPPISIITPQQYAAENQNWDISQNQNNLIYIANNGGLLEYNGAEWKLYAVPNNSIVRSVKAIGDKVFTGSFMDFGYWQKNALGVLEYYSLRESLNLQLVDGEQFWNIENIDGWIIFQSLSRIYLINLEKKEVKRIDAKATIGKMIYVDNTLYYQELGVGLFKIENEKRKPVSNSSFFKENKIITILKQNNQLLYLTENNGFYTIKNEEPVKWITSLNTDKISVYNAIKLKDNGIVVGTISNGVYFLNEDGSLKYKLNRQKGISNNTVLSLFEDRFKNVWLGLDNGINFINNSSRFNVFTDNDGKLGTVYTSIVHNGYLYLGTNQGLFYKEIKKQTNFNFIPGTKGQVWILKNIDNTLFCGHDKGTLIIENNKIKNFIKNAPGTWDFKPINKDKSLVLQGNYNGLHILKKQNGSWEYKNRLEGLNMSSRFFENIGNTIYVNHELKGLYRLKVDADYKKVLNKEYLSVSKEGSGSNIIKFNGSLLYSSSQGIFTLKNNEFVKDSMYSNLFKDYSSLTTLMKIKEDSTKLWRYANDNISILSFGSISSEPKLTNIPVARNVVNSVAGFENMTQVGDIGYLVGTSNGYLVLNNLNKADTEQLNININSIEAYKRDDPKFKVNLFESSTLKNKENNIAFHYSFPFFNTIVKNKYQYQLKGLSNKWSNWSQNTSQLFENLPYGEYTFNVRGKSGNNTTNTASYTFTIERPFYLSNIAIAIYIFACVLLFKLIDVYYKNKQKRALLKTQQKLSRKELENKQQLTQLNNEKLKLDIENKNRELAISTMSIIKKNEFLNTIKKELIKANLGNKVSSVIKIIDKNINNTDDWKLFQEAFNNADKDFLNKIKAKHSTLTPNDLKLCAYLRLNLSSKEIAPLLNISPRSVEVKRYRLRKKMNLPHETSLTSYILEL</sequence>
<comment type="caution">
    <text evidence="5">The sequence shown here is derived from an EMBL/GenBank/DDBJ whole genome shotgun (WGS) entry which is preliminary data.</text>
</comment>
<dbReference type="InterPro" id="IPR016032">
    <property type="entry name" value="Sig_transdc_resp-reg_C-effctor"/>
</dbReference>
<dbReference type="EMBL" id="ARZX01000010">
    <property type="protein sequence ID" value="EWH13551.1"/>
    <property type="molecule type" value="Genomic_DNA"/>
</dbReference>
<dbReference type="Pfam" id="PF07495">
    <property type="entry name" value="Y_Y_Y"/>
    <property type="match status" value="1"/>
</dbReference>
<accession>A0ABN0RNW7</accession>
<proteinExistence type="predicted"/>
<dbReference type="InterPro" id="IPR011123">
    <property type="entry name" value="Y_Y_Y"/>
</dbReference>
<feature type="coiled-coil region" evidence="1">
    <location>
        <begin position="753"/>
        <end position="796"/>
    </location>
</feature>
<dbReference type="InterPro" id="IPR015943">
    <property type="entry name" value="WD40/YVTN_repeat-like_dom_sf"/>
</dbReference>
<keyword evidence="2" id="KW-0472">Membrane</keyword>
<dbReference type="InterPro" id="IPR013783">
    <property type="entry name" value="Ig-like_fold"/>
</dbReference>
<feature type="domain" description="HTH luxR-type" evidence="4">
    <location>
        <begin position="862"/>
        <end position="926"/>
    </location>
</feature>
<evidence type="ECO:0000313" key="6">
    <source>
        <dbReference type="Proteomes" id="UP000019275"/>
    </source>
</evidence>
<dbReference type="SMART" id="SM00421">
    <property type="entry name" value="HTH_LUXR"/>
    <property type="match status" value="1"/>
</dbReference>
<evidence type="ECO:0000259" key="4">
    <source>
        <dbReference type="PROSITE" id="PS50043"/>
    </source>
</evidence>
<dbReference type="Gene3D" id="2.130.10.10">
    <property type="entry name" value="YVTN repeat-like/Quinoprotein amine dehydrogenase"/>
    <property type="match status" value="1"/>
</dbReference>
<keyword evidence="1" id="KW-0175">Coiled coil</keyword>
<protein>
    <submittedName>
        <fullName evidence="5">Two component regulator three Y domain-containing protein</fullName>
    </submittedName>
</protein>
<dbReference type="Gene3D" id="2.60.40.10">
    <property type="entry name" value="Immunoglobulins"/>
    <property type="match status" value="1"/>
</dbReference>